<evidence type="ECO:0000256" key="1">
    <source>
        <dbReference type="ARBA" id="ARBA00023239"/>
    </source>
</evidence>
<dbReference type="InterPro" id="IPR034686">
    <property type="entry name" value="Terpene_cyclase-like_2"/>
</dbReference>
<keyword evidence="1 2" id="KW-0456">Lyase</keyword>
<organism evidence="3 4">
    <name type="scientific">Streptomyces luteireticuli</name>
    <dbReference type="NCBI Taxonomy" id="173858"/>
    <lineage>
        <taxon>Bacteria</taxon>
        <taxon>Bacillati</taxon>
        <taxon>Actinomycetota</taxon>
        <taxon>Actinomycetes</taxon>
        <taxon>Kitasatosporales</taxon>
        <taxon>Streptomycetaceae</taxon>
        <taxon>Streptomyces</taxon>
    </lineage>
</organism>
<keyword evidence="2" id="KW-0479">Metal-binding</keyword>
<protein>
    <recommendedName>
        <fullName evidence="2">Terpene synthase</fullName>
        <ecNumber evidence="2">4.2.3.-</ecNumber>
    </recommendedName>
</protein>
<dbReference type="SUPFAM" id="SSF48576">
    <property type="entry name" value="Terpenoid synthases"/>
    <property type="match status" value="2"/>
</dbReference>
<dbReference type="Pfam" id="PF19086">
    <property type="entry name" value="Terpene_syn_C_2"/>
    <property type="match status" value="2"/>
</dbReference>
<accession>A0ABN0YX38</accession>
<gene>
    <name evidence="3" type="ORF">GCM10010357_43560</name>
</gene>
<keyword evidence="4" id="KW-1185">Reference proteome</keyword>
<sequence length="704" mass="78533">MLEGSGIWETRDLDAHDYALLCAYAHPDCDGPTLSLVTDWYVWVFFFDDYFLETFKRSQDRRGGKAHLDRLPAFMPMDPAEGTPEPVNPVEAGLADLWARTVPAMSMEWRRRYAKTTLHALNGSLWEVSNINAGRVANPVEYIEGRRQVGGALWSACLVEHAVGAEVPEAVVDSRPLRVLGETFSDAVHLRNDIFSYQREVEEEGELSNGVLVMQTFFDSTVQEAAETVNDLLTSRLQQFEHTVLTELEPLSTEKGLGPEQRADVLAYVKGLQDWQAGGHEWHLRSSRYMNGGGVGGPWFFPFGGLGTTAANAKAVATGLRSFTHLPFRKVGPSRIPEFSMPFTVRISPHVDSARKNSAEWSHRMGLVGPQQGVPLPGIWDEDAPGRFDIALCAAGMHPHATPDELDLLSEWLIWGTYADDYYQCVFGPRRDLIGGKACRGRLLSLTSLGPEAPPAPVNALERGLADLWTRTTRTIAAGTRRAFRAALDAMLAGWLWELENRAKNHIPDPVDYIEMRRATFGSELTMVPGRARYESRLPPEIFRSETMRSLENTAADYGALVNDVFSYQREIEYEGDIHNGVLVVQNFLNCDYPTALSAIHQVTTSRMRQFQHMTTHELPVLCEDFHLGPEARGALRGYVHELENWMAGILNWHHSCGRYGERDLRRTAGSARALLGGPRGLGTSAARLRAPVLSPAPREIFRP</sequence>
<dbReference type="Gene3D" id="1.10.600.10">
    <property type="entry name" value="Farnesyl Diphosphate Synthase"/>
    <property type="match status" value="2"/>
</dbReference>
<dbReference type="PANTHER" id="PTHR35201:SF4">
    <property type="entry name" value="BETA-PINACENE SYNTHASE-RELATED"/>
    <property type="match status" value="1"/>
</dbReference>
<comment type="similarity">
    <text evidence="2">Belongs to the terpene synthase family.</text>
</comment>
<dbReference type="EMBL" id="BAAABX010000048">
    <property type="protein sequence ID" value="GAA0417492.1"/>
    <property type="molecule type" value="Genomic_DNA"/>
</dbReference>
<keyword evidence="2" id="KW-0460">Magnesium</keyword>
<evidence type="ECO:0000313" key="4">
    <source>
        <dbReference type="Proteomes" id="UP001500879"/>
    </source>
</evidence>
<dbReference type="InterPro" id="IPR008949">
    <property type="entry name" value="Isoprenoid_synthase_dom_sf"/>
</dbReference>
<dbReference type="Proteomes" id="UP001500879">
    <property type="component" value="Unassembled WGS sequence"/>
</dbReference>
<reference evidence="3 4" key="1">
    <citation type="journal article" date="2019" name="Int. J. Syst. Evol. Microbiol.">
        <title>The Global Catalogue of Microorganisms (GCM) 10K type strain sequencing project: providing services to taxonomists for standard genome sequencing and annotation.</title>
        <authorList>
            <consortium name="The Broad Institute Genomics Platform"/>
            <consortium name="The Broad Institute Genome Sequencing Center for Infectious Disease"/>
            <person name="Wu L."/>
            <person name="Ma J."/>
        </authorList>
    </citation>
    <scope>NUCLEOTIDE SEQUENCE [LARGE SCALE GENOMIC DNA]</scope>
    <source>
        <strain evidence="3 4">JCM 4788</strain>
    </source>
</reference>
<proteinExistence type="inferred from homology"/>
<evidence type="ECO:0000313" key="3">
    <source>
        <dbReference type="EMBL" id="GAA0417492.1"/>
    </source>
</evidence>
<evidence type="ECO:0000256" key="2">
    <source>
        <dbReference type="RuleBase" id="RU366034"/>
    </source>
</evidence>
<comment type="cofactor">
    <cofactor evidence="2">
        <name>Mg(2+)</name>
        <dbReference type="ChEBI" id="CHEBI:18420"/>
    </cofactor>
</comment>
<comment type="caution">
    <text evidence="3">The sequence shown here is derived from an EMBL/GenBank/DDBJ whole genome shotgun (WGS) entry which is preliminary data.</text>
</comment>
<dbReference type="EC" id="4.2.3.-" evidence="2"/>
<name>A0ABN0YX38_9ACTN</name>
<dbReference type="PANTHER" id="PTHR35201">
    <property type="entry name" value="TERPENE SYNTHASE"/>
    <property type="match status" value="1"/>
</dbReference>
<dbReference type="SFLD" id="SFLDS00005">
    <property type="entry name" value="Isoprenoid_Synthase_Type_I"/>
    <property type="match status" value="2"/>
</dbReference>
<dbReference type="SFLD" id="SFLDG01020">
    <property type="entry name" value="Terpene_Cyclase_Like_2"/>
    <property type="match status" value="2"/>
</dbReference>
<dbReference type="RefSeq" id="WP_344026944.1">
    <property type="nucleotide sequence ID" value="NZ_BAAABX010000048.1"/>
</dbReference>